<keyword evidence="8" id="KW-1185">Reference proteome</keyword>
<dbReference type="PATRIC" id="fig|1346791.3.peg.4627"/>
<feature type="transmembrane region" description="Helical" evidence="6">
    <location>
        <begin position="35"/>
        <end position="54"/>
    </location>
</feature>
<feature type="transmembrane region" description="Helical" evidence="6">
    <location>
        <begin position="127"/>
        <end position="147"/>
    </location>
</feature>
<dbReference type="OrthoDB" id="5314453at2"/>
<comment type="subcellular location">
    <subcellularLocation>
        <location evidence="1">Membrane</location>
        <topology evidence="1">Multi-pass membrane protein</topology>
    </subcellularLocation>
</comment>
<feature type="transmembrane region" description="Helical" evidence="6">
    <location>
        <begin position="224"/>
        <end position="250"/>
    </location>
</feature>
<evidence type="ECO:0008006" key="9">
    <source>
        <dbReference type="Google" id="ProtNLM"/>
    </source>
</evidence>
<dbReference type="RefSeq" id="WP_021320227.1">
    <property type="nucleotide sequence ID" value="NZ_AUWY01000139.1"/>
</dbReference>
<feature type="transmembrane region" description="Helical" evidence="6">
    <location>
        <begin position="287"/>
        <end position="307"/>
    </location>
</feature>
<organism evidence="7 8">
    <name type="scientific">Sphingobium ummariense RL-3</name>
    <dbReference type="NCBI Taxonomy" id="1346791"/>
    <lineage>
        <taxon>Bacteria</taxon>
        <taxon>Pseudomonadati</taxon>
        <taxon>Pseudomonadota</taxon>
        <taxon>Alphaproteobacteria</taxon>
        <taxon>Sphingomonadales</taxon>
        <taxon>Sphingomonadaceae</taxon>
        <taxon>Sphingobium</taxon>
    </lineage>
</organism>
<feature type="transmembrane region" description="Helical" evidence="6">
    <location>
        <begin position="256"/>
        <end position="275"/>
    </location>
</feature>
<protein>
    <recommendedName>
        <fullName evidence="9">MFS transporter</fullName>
    </recommendedName>
</protein>
<evidence type="ECO:0000256" key="2">
    <source>
        <dbReference type="ARBA" id="ARBA00022448"/>
    </source>
</evidence>
<dbReference type="STRING" id="1346791.M529_23935"/>
<evidence type="ECO:0000313" key="8">
    <source>
        <dbReference type="Proteomes" id="UP000015523"/>
    </source>
</evidence>
<keyword evidence="2" id="KW-0813">Transport</keyword>
<feature type="transmembrane region" description="Helical" evidence="6">
    <location>
        <begin position="66"/>
        <end position="86"/>
    </location>
</feature>
<dbReference type="PANTHER" id="PTHR42718:SF9">
    <property type="entry name" value="MAJOR FACILITATOR SUPERFAMILY MULTIDRUG TRANSPORTER MFSC"/>
    <property type="match status" value="1"/>
</dbReference>
<feature type="transmembrane region" description="Helical" evidence="6">
    <location>
        <begin position="191"/>
        <end position="212"/>
    </location>
</feature>
<feature type="transmembrane region" description="Helical" evidence="6">
    <location>
        <begin position="355"/>
        <end position="374"/>
    </location>
</feature>
<gene>
    <name evidence="7" type="ORF">M529_23935</name>
</gene>
<evidence type="ECO:0000256" key="4">
    <source>
        <dbReference type="ARBA" id="ARBA00022989"/>
    </source>
</evidence>
<feature type="transmembrane region" description="Helical" evidence="6">
    <location>
        <begin position="506"/>
        <end position="532"/>
    </location>
</feature>
<dbReference type="eggNOG" id="COG0477">
    <property type="taxonomic scope" value="Bacteria"/>
</dbReference>
<dbReference type="InterPro" id="IPR036259">
    <property type="entry name" value="MFS_trans_sf"/>
</dbReference>
<comment type="caution">
    <text evidence="7">The sequence shown here is derived from an EMBL/GenBank/DDBJ whole genome shotgun (WGS) entry which is preliminary data.</text>
</comment>
<dbReference type="EMBL" id="AUWY01000139">
    <property type="protein sequence ID" value="EQB29622.1"/>
    <property type="molecule type" value="Genomic_DNA"/>
</dbReference>
<feature type="transmembrane region" description="Helical" evidence="6">
    <location>
        <begin position="418"/>
        <end position="441"/>
    </location>
</feature>
<feature type="transmembrane region" description="Helical" evidence="6">
    <location>
        <begin position="386"/>
        <end position="406"/>
    </location>
</feature>
<evidence type="ECO:0000313" key="7">
    <source>
        <dbReference type="EMBL" id="EQB29622.1"/>
    </source>
</evidence>
<dbReference type="PANTHER" id="PTHR42718">
    <property type="entry name" value="MAJOR FACILITATOR SUPERFAMILY MULTIDRUG TRANSPORTER MFSC"/>
    <property type="match status" value="1"/>
</dbReference>
<reference evidence="7 8" key="1">
    <citation type="journal article" date="2013" name="Genome Announc.">
        <title>Draft Genome Sequence of Sphingobium ummariense Strain RL-3, a Hexachlorocyclohexane-Degrading Bacterium.</title>
        <authorList>
            <person name="Kohli P."/>
            <person name="Dua A."/>
            <person name="Sangwan N."/>
            <person name="Oldach P."/>
            <person name="Khurana J.P."/>
            <person name="Lal R."/>
        </authorList>
    </citation>
    <scope>NUCLEOTIDE SEQUENCE [LARGE SCALE GENOMIC DNA]</scope>
    <source>
        <strain evidence="7 8">RL-3</strain>
    </source>
</reference>
<evidence type="ECO:0000256" key="5">
    <source>
        <dbReference type="ARBA" id="ARBA00023136"/>
    </source>
</evidence>
<keyword evidence="5 6" id="KW-0472">Membrane</keyword>
<dbReference type="Proteomes" id="UP000015523">
    <property type="component" value="Unassembled WGS sequence"/>
</dbReference>
<name>T0IYL4_9SPHN</name>
<proteinExistence type="predicted"/>
<evidence type="ECO:0000256" key="3">
    <source>
        <dbReference type="ARBA" id="ARBA00022692"/>
    </source>
</evidence>
<accession>T0IYL4</accession>
<feature type="transmembrane region" description="Helical" evidence="6">
    <location>
        <begin position="327"/>
        <end position="348"/>
    </location>
</feature>
<feature type="transmembrane region" description="Helical" evidence="6">
    <location>
        <begin position="98"/>
        <end position="121"/>
    </location>
</feature>
<keyword evidence="3 6" id="KW-0812">Transmembrane</keyword>
<dbReference type="SUPFAM" id="SSF103473">
    <property type="entry name" value="MFS general substrate transporter"/>
    <property type="match status" value="1"/>
</dbReference>
<evidence type="ECO:0000256" key="1">
    <source>
        <dbReference type="ARBA" id="ARBA00004141"/>
    </source>
</evidence>
<dbReference type="GO" id="GO:0016020">
    <property type="term" value="C:membrane"/>
    <property type="evidence" value="ECO:0007669"/>
    <property type="project" value="UniProtKB-SubCell"/>
</dbReference>
<keyword evidence="4 6" id="KW-1133">Transmembrane helix</keyword>
<evidence type="ECO:0000256" key="6">
    <source>
        <dbReference type="SAM" id="Phobius"/>
    </source>
</evidence>
<sequence length="542" mass="56684">MSGAVTPSSYVFAPDEQPTFPGSPYAPRHPAARKAGYMGIAMLSALGATFGNNLVTVNVQPLSGSLGVYVAQASLLPAIYVAMNATANLSLVKARMQFGIPAITHGLVALYAASALLQLLWPSFATAVVNRGMCGLAAAALTTFTVYNLLQVFQGKLRPLAPLLGVSLPQLGMPLARMVPVELLALGEWRGLHLLELGLALAVLGASFALPLPPSERRKAIGPLDLLTVALVVPAMLLICAVLGVGRVVWWHDTPWLGVALACAIPLLGAAFLIEHHREKPLILTRWIGTPEILRFAGIALLVRLALAEQSYGAVGLLTAGGLTNDQLHALFAVVGLAMIAGMVVAVVTLNPARIPHQVCAASLIIAAGAWLDSQSTSLTRPPELFLSQALIGFGTLLFIGPAFLYGFSRMMLKGPDALVTCIVLFSTTQNVGGLAGSALLGSLQQIGVRHNSAILAGQLDAANPIVADRLRAGSAAVAGAIGDPAQRSAQGAALLGQAMTREANILAFNSVFLFVTALALATALYLLFLIVRRRLRERQGE</sequence>
<dbReference type="AlphaFoldDB" id="T0IYL4"/>